<feature type="transmembrane region" description="Helical" evidence="4">
    <location>
        <begin position="222"/>
        <end position="245"/>
    </location>
</feature>
<name>A0ABW4DRU3_9LACO</name>
<comment type="caution">
    <text evidence="7">The sequence shown here is derived from an EMBL/GenBank/DDBJ whole genome shotgun (WGS) entry which is preliminary data.</text>
</comment>
<dbReference type="PROSITE" id="PS01124">
    <property type="entry name" value="HTH_ARAC_FAMILY_2"/>
    <property type="match status" value="1"/>
</dbReference>
<keyword evidence="1" id="KW-0805">Transcription regulation</keyword>
<dbReference type="Pfam" id="PF12833">
    <property type="entry name" value="HTH_18"/>
    <property type="match status" value="1"/>
</dbReference>
<keyword evidence="3" id="KW-0804">Transcription</keyword>
<evidence type="ECO:0000256" key="4">
    <source>
        <dbReference type="SAM" id="Phobius"/>
    </source>
</evidence>
<evidence type="ECO:0000259" key="6">
    <source>
        <dbReference type="PROSITE" id="PS50887"/>
    </source>
</evidence>
<dbReference type="InterPro" id="IPR000160">
    <property type="entry name" value="GGDEF_dom"/>
</dbReference>
<keyword evidence="4" id="KW-0812">Transmembrane</keyword>
<keyword evidence="4" id="KW-0472">Membrane</keyword>
<evidence type="ECO:0000256" key="2">
    <source>
        <dbReference type="ARBA" id="ARBA00023125"/>
    </source>
</evidence>
<keyword evidence="8" id="KW-1185">Reference proteome</keyword>
<keyword evidence="4" id="KW-1133">Transmembrane helix</keyword>
<feature type="domain" description="HTH araC/xylS-type" evidence="5">
    <location>
        <begin position="587"/>
        <end position="685"/>
    </location>
</feature>
<dbReference type="PROSITE" id="PS50887">
    <property type="entry name" value="GGDEF"/>
    <property type="match status" value="1"/>
</dbReference>
<proteinExistence type="predicted"/>
<evidence type="ECO:0000256" key="3">
    <source>
        <dbReference type="ARBA" id="ARBA00023163"/>
    </source>
</evidence>
<dbReference type="SUPFAM" id="SSF46689">
    <property type="entry name" value="Homeodomain-like"/>
    <property type="match status" value="2"/>
</dbReference>
<evidence type="ECO:0000313" key="8">
    <source>
        <dbReference type="Proteomes" id="UP001597244"/>
    </source>
</evidence>
<dbReference type="InterPro" id="IPR009057">
    <property type="entry name" value="Homeodomain-like_sf"/>
</dbReference>
<dbReference type="PANTHER" id="PTHR43280:SF10">
    <property type="entry name" value="REGULATORY PROTEIN POCR"/>
    <property type="match status" value="1"/>
</dbReference>
<dbReference type="SMART" id="SM00342">
    <property type="entry name" value="HTH_ARAC"/>
    <property type="match status" value="1"/>
</dbReference>
<dbReference type="Gene3D" id="1.10.10.60">
    <property type="entry name" value="Homeodomain-like"/>
    <property type="match status" value="2"/>
</dbReference>
<gene>
    <name evidence="7" type="ORF">ACFQ4L_10760</name>
</gene>
<evidence type="ECO:0000259" key="5">
    <source>
        <dbReference type="PROSITE" id="PS01124"/>
    </source>
</evidence>
<organism evidence="7 8">
    <name type="scientific">Lapidilactobacillus mulanensis</name>
    <dbReference type="NCBI Taxonomy" id="2485999"/>
    <lineage>
        <taxon>Bacteria</taxon>
        <taxon>Bacillati</taxon>
        <taxon>Bacillota</taxon>
        <taxon>Bacilli</taxon>
        <taxon>Lactobacillales</taxon>
        <taxon>Lactobacillaceae</taxon>
        <taxon>Lapidilactobacillus</taxon>
    </lineage>
</organism>
<dbReference type="RefSeq" id="WP_125576987.1">
    <property type="nucleotide sequence ID" value="NZ_JBHTOF010000104.1"/>
</dbReference>
<evidence type="ECO:0000313" key="7">
    <source>
        <dbReference type="EMBL" id="MFD1466543.1"/>
    </source>
</evidence>
<accession>A0ABW4DRU3</accession>
<protein>
    <submittedName>
        <fullName evidence="7">Helix-turn-helix transcriptional regulator</fullName>
    </submittedName>
</protein>
<sequence length="689" mass="78815">MDQVESNLEQKIRTIEYSFSTYSTTKSFQSVINKSLDHSSYRDVKDVNTELSYISVMGIENTDYGLVNLKRNWEITDGSLKQVSKTKKKALLQLMTKSNAQLFWRVHNNGIQMLVSLPFFESERKALGTADIKKSTIENIISDKNASYLGIISADDHVLFQNKDLINASLRKKLQTNLQNNANGRIQDTAGNVYVYSQSSYNNWIYVTRLDHSQVVAQVSTLAIALMIISLLMLVMLYAVAYLIADHSTKPIREIRDHLAVPATTTATTKEEIGQILGGIDKIVSENEILNRTIDYQKPELENLFILNLYRDYVPEEEIPKRLKQFGYTQITSKQFVTILIQIDDYGNHTFNANDILLMAIENIVATLIPAPQRFKPVLVNKDTQATTLFFAAADNPKKEVLQYCNQIQQAAFKYLKIKISLGISNLYTDLKDSKNSVDNAKEALHFRINLGEESIIFYDEIAAGLNQAAIIKYPQSKQEMMDAIRAGDKAAIEELFPKVVHEIFVENTNPLSLKTSILRLVGDIIQLGQLLGLNFELSHDIRYIYYNVITIDNQNQLTQMLYTSLVDPIVNRTSDRNNNDLQSLSDQIIQIVRTRYDEDISLDIIADELHYNANYLSSVFKKEFGTNFSDYLQNYRIEISKKWLVETGMTVKDISNKLCYNNSQNFIRFFKKHEGITPGAYRHRYKLS</sequence>
<dbReference type="Proteomes" id="UP001597244">
    <property type="component" value="Unassembled WGS sequence"/>
</dbReference>
<evidence type="ECO:0000256" key="1">
    <source>
        <dbReference type="ARBA" id="ARBA00023015"/>
    </source>
</evidence>
<feature type="domain" description="GGDEF" evidence="6">
    <location>
        <begin position="334"/>
        <end position="461"/>
    </location>
</feature>
<reference evidence="8" key="1">
    <citation type="journal article" date="2019" name="Int. J. Syst. Evol. Microbiol.">
        <title>The Global Catalogue of Microorganisms (GCM) 10K type strain sequencing project: providing services to taxonomists for standard genome sequencing and annotation.</title>
        <authorList>
            <consortium name="The Broad Institute Genomics Platform"/>
            <consortium name="The Broad Institute Genome Sequencing Center for Infectious Disease"/>
            <person name="Wu L."/>
            <person name="Ma J."/>
        </authorList>
    </citation>
    <scope>NUCLEOTIDE SEQUENCE [LARGE SCALE GENOMIC DNA]</scope>
    <source>
        <strain evidence="8">CCM 8951</strain>
    </source>
</reference>
<dbReference type="EMBL" id="JBHTOF010000104">
    <property type="protein sequence ID" value="MFD1466543.1"/>
    <property type="molecule type" value="Genomic_DNA"/>
</dbReference>
<keyword evidence="2" id="KW-0238">DNA-binding</keyword>
<dbReference type="PANTHER" id="PTHR43280">
    <property type="entry name" value="ARAC-FAMILY TRANSCRIPTIONAL REGULATOR"/>
    <property type="match status" value="1"/>
</dbReference>
<dbReference type="InterPro" id="IPR018060">
    <property type="entry name" value="HTH_AraC"/>
</dbReference>